<keyword evidence="3" id="KW-1185">Reference proteome</keyword>
<feature type="non-terminal residue" evidence="2">
    <location>
        <position position="59"/>
    </location>
</feature>
<accession>A0ABD0QQ78</accession>
<dbReference type="EMBL" id="JAMKFB020000007">
    <property type="protein sequence ID" value="KAL0187893.1"/>
    <property type="molecule type" value="Genomic_DNA"/>
</dbReference>
<organism evidence="2 3">
    <name type="scientific">Cirrhinus mrigala</name>
    <name type="common">Mrigala</name>
    <dbReference type="NCBI Taxonomy" id="683832"/>
    <lineage>
        <taxon>Eukaryota</taxon>
        <taxon>Metazoa</taxon>
        <taxon>Chordata</taxon>
        <taxon>Craniata</taxon>
        <taxon>Vertebrata</taxon>
        <taxon>Euteleostomi</taxon>
        <taxon>Actinopterygii</taxon>
        <taxon>Neopterygii</taxon>
        <taxon>Teleostei</taxon>
        <taxon>Ostariophysi</taxon>
        <taxon>Cypriniformes</taxon>
        <taxon>Cyprinidae</taxon>
        <taxon>Labeoninae</taxon>
        <taxon>Labeonini</taxon>
        <taxon>Cirrhinus</taxon>
    </lineage>
</organism>
<feature type="non-terminal residue" evidence="2">
    <location>
        <position position="1"/>
    </location>
</feature>
<feature type="compositionally biased region" description="Polar residues" evidence="1">
    <location>
        <begin position="1"/>
        <end position="10"/>
    </location>
</feature>
<sequence length="59" mass="6714">TPPTSSTNAAENHLPVGADEEPDLPMRKKRRMESLEKLLSLKSIKWSSSSDQETIYERQ</sequence>
<proteinExistence type="predicted"/>
<feature type="region of interest" description="Disordered" evidence="1">
    <location>
        <begin position="1"/>
        <end position="25"/>
    </location>
</feature>
<dbReference type="AlphaFoldDB" id="A0ABD0QQ78"/>
<dbReference type="Proteomes" id="UP001529510">
    <property type="component" value="Unassembled WGS sequence"/>
</dbReference>
<reference evidence="2 3" key="1">
    <citation type="submission" date="2024-05" db="EMBL/GenBank/DDBJ databases">
        <title>Genome sequencing and assembly of Indian major carp, Cirrhinus mrigala (Hamilton, 1822).</title>
        <authorList>
            <person name="Mohindra V."/>
            <person name="Chowdhury L.M."/>
            <person name="Lal K."/>
            <person name="Jena J.K."/>
        </authorList>
    </citation>
    <scope>NUCLEOTIDE SEQUENCE [LARGE SCALE GENOMIC DNA]</scope>
    <source>
        <strain evidence="2">CM1030</strain>
        <tissue evidence="2">Blood</tissue>
    </source>
</reference>
<name>A0ABD0QQ78_CIRMR</name>
<evidence type="ECO:0000313" key="2">
    <source>
        <dbReference type="EMBL" id="KAL0187893.1"/>
    </source>
</evidence>
<evidence type="ECO:0000256" key="1">
    <source>
        <dbReference type="SAM" id="MobiDB-lite"/>
    </source>
</evidence>
<gene>
    <name evidence="2" type="ORF">M9458_014992</name>
</gene>
<protein>
    <submittedName>
        <fullName evidence="2">Uncharacterized protein</fullName>
    </submittedName>
</protein>
<evidence type="ECO:0000313" key="3">
    <source>
        <dbReference type="Proteomes" id="UP001529510"/>
    </source>
</evidence>
<comment type="caution">
    <text evidence="2">The sequence shown here is derived from an EMBL/GenBank/DDBJ whole genome shotgun (WGS) entry which is preliminary data.</text>
</comment>